<dbReference type="InterPro" id="IPR011047">
    <property type="entry name" value="Quinoprotein_ADH-like_sf"/>
</dbReference>
<reference evidence="1" key="2">
    <citation type="submission" date="2023-06" db="EMBL/GenBank/DDBJ databases">
        <authorList>
            <person name="Swenson N.G."/>
            <person name="Wegrzyn J.L."/>
            <person name="Mcevoy S.L."/>
        </authorList>
    </citation>
    <scope>NUCLEOTIDE SEQUENCE</scope>
    <source>
        <strain evidence="1">NS2018</strain>
        <tissue evidence="1">Leaf</tissue>
    </source>
</reference>
<organism evidence="1 2">
    <name type="scientific">Acer saccharum</name>
    <name type="common">Sugar maple</name>
    <dbReference type="NCBI Taxonomy" id="4024"/>
    <lineage>
        <taxon>Eukaryota</taxon>
        <taxon>Viridiplantae</taxon>
        <taxon>Streptophyta</taxon>
        <taxon>Embryophyta</taxon>
        <taxon>Tracheophyta</taxon>
        <taxon>Spermatophyta</taxon>
        <taxon>Magnoliopsida</taxon>
        <taxon>eudicotyledons</taxon>
        <taxon>Gunneridae</taxon>
        <taxon>Pentapetalae</taxon>
        <taxon>rosids</taxon>
        <taxon>malvids</taxon>
        <taxon>Sapindales</taxon>
        <taxon>Sapindaceae</taxon>
        <taxon>Hippocastanoideae</taxon>
        <taxon>Acereae</taxon>
        <taxon>Acer</taxon>
    </lineage>
</organism>
<dbReference type="Proteomes" id="UP001168877">
    <property type="component" value="Unassembled WGS sequence"/>
</dbReference>
<keyword evidence="2" id="KW-1185">Reference proteome</keyword>
<comment type="caution">
    <text evidence="1">The sequence shown here is derived from an EMBL/GenBank/DDBJ whole genome shotgun (WGS) entry which is preliminary data.</text>
</comment>
<proteinExistence type="predicted"/>
<reference evidence="1" key="1">
    <citation type="journal article" date="2022" name="Plant J.">
        <title>Strategies of tolerance reflected in two North American maple genomes.</title>
        <authorList>
            <person name="McEvoy S.L."/>
            <person name="Sezen U.U."/>
            <person name="Trouern-Trend A."/>
            <person name="McMahon S.M."/>
            <person name="Schaberg P.G."/>
            <person name="Yang J."/>
            <person name="Wegrzyn J.L."/>
            <person name="Swenson N.G."/>
        </authorList>
    </citation>
    <scope>NUCLEOTIDE SEQUENCE</scope>
    <source>
        <strain evidence="1">NS2018</strain>
    </source>
</reference>
<protein>
    <submittedName>
        <fullName evidence="1">Uncharacterized protein</fullName>
    </submittedName>
</protein>
<dbReference type="InterPro" id="IPR018391">
    <property type="entry name" value="PQQ_b-propeller_rpt"/>
</dbReference>
<dbReference type="SUPFAM" id="SSF50998">
    <property type="entry name" value="Quinoprotein alcohol dehydrogenase-like"/>
    <property type="match status" value="1"/>
</dbReference>
<evidence type="ECO:0000313" key="1">
    <source>
        <dbReference type="EMBL" id="KAK0584767.1"/>
    </source>
</evidence>
<evidence type="ECO:0000313" key="2">
    <source>
        <dbReference type="Proteomes" id="UP001168877"/>
    </source>
</evidence>
<dbReference type="Gene3D" id="2.140.10.10">
    <property type="entry name" value="Quinoprotein alcohol dehydrogenase-like superfamily"/>
    <property type="match status" value="1"/>
</dbReference>
<dbReference type="EMBL" id="JAUESC010000383">
    <property type="protein sequence ID" value="KAK0584767.1"/>
    <property type="molecule type" value="Genomic_DNA"/>
</dbReference>
<dbReference type="PANTHER" id="PTHR32303">
    <property type="entry name" value="QUINOPROTEIN ALCOHOL DEHYDROGENASE (CYTOCHROME C)"/>
    <property type="match status" value="1"/>
</dbReference>
<dbReference type="PANTHER" id="PTHR32303:SF10">
    <property type="entry name" value="OUTER MEMBRANE PROTEIN ASSEMBLY FACTOR BAMB"/>
    <property type="match status" value="1"/>
</dbReference>
<name>A0AA39RYQ6_ACESA</name>
<dbReference type="SMART" id="SM00564">
    <property type="entry name" value="PQQ"/>
    <property type="match status" value="2"/>
</dbReference>
<dbReference type="AlphaFoldDB" id="A0AA39RYQ6"/>
<sequence>MLSLPTTFTALAENWLNHGGDLYNRRHASRETKISPKTVSKLSLKWEFFAGKDISATPSIFNGTLYFPSWNGQIYADNASDGSLVWKKNIRNLTGLSLKPGLVANVNWTVSGATPTIVVDDQDHDLLIIGVYGPAFVVAVKRSTGELVWSTQLDQNPAAVITMSGTYYKCPVTLAKW</sequence>
<gene>
    <name evidence="1" type="ORF">LWI29_018366</name>
</gene>
<accession>A0AA39RYQ6</accession>